<dbReference type="InterPro" id="IPR029068">
    <property type="entry name" value="Glyas_Bleomycin-R_OHBP_Dase"/>
</dbReference>
<keyword evidence="4" id="KW-1185">Reference proteome</keyword>
<evidence type="ECO:0000259" key="2">
    <source>
        <dbReference type="PROSITE" id="PS51819"/>
    </source>
</evidence>
<accession>A0ABQ5V4F4</accession>
<dbReference type="Pfam" id="PF13669">
    <property type="entry name" value="Glyoxalase_4"/>
    <property type="match status" value="1"/>
</dbReference>
<dbReference type="CDD" id="cd06587">
    <property type="entry name" value="VOC"/>
    <property type="match status" value="1"/>
</dbReference>
<reference evidence="3" key="1">
    <citation type="journal article" date="2014" name="Int. J. Syst. Evol. Microbiol.">
        <title>Complete genome of a new Firmicutes species belonging to the dominant human colonic microbiota ('Ruminococcus bicirculans') reveals two chromosomes and a selective capacity to utilize plant glucans.</title>
        <authorList>
            <consortium name="NISC Comparative Sequencing Program"/>
            <person name="Wegmann U."/>
            <person name="Louis P."/>
            <person name="Goesmann A."/>
            <person name="Henrissat B."/>
            <person name="Duncan S.H."/>
            <person name="Flint H.J."/>
        </authorList>
    </citation>
    <scope>NUCLEOTIDE SEQUENCE</scope>
    <source>
        <strain evidence="3">NBRC 108219</strain>
    </source>
</reference>
<dbReference type="RefSeq" id="WP_284386683.1">
    <property type="nucleotide sequence ID" value="NZ_BSNK01000001.1"/>
</dbReference>
<dbReference type="PANTHER" id="PTHR43048">
    <property type="entry name" value="METHYLMALONYL-COA EPIMERASE"/>
    <property type="match status" value="1"/>
</dbReference>
<dbReference type="Gene3D" id="3.10.180.10">
    <property type="entry name" value="2,3-Dihydroxybiphenyl 1,2-Dioxygenase, domain 1"/>
    <property type="match status" value="2"/>
</dbReference>
<sequence>MKHVGMCLIAAAALVACQSIGIETDSPNVTEVDLESGVKGVRFIGKTVSDIDETLAFYQGVVPYTLVRRDRVDPAMLYPSQFIAGDHDEIEVALVDARNVFVQLVDFDPDAPSEPFIRPVKGPGYTHMCFISPASDSAFTKFRENGLTMVTRGEEPVDLGGYGMRYAYGLDPNGAMIETEVADTPRRDGGPWVGHIGSATPDADRMSEFYTKILGYGPRRRGEYSDRPLIDQVVGYDNTVVRSSWFAARNMEIEFWEYIKPRTEARDGHAMLDTLGYNMIAYEVEDLDAERARLADATVFSDPIMTPFGWRVATGLDPDGNIIALHERVSAPETESIDAMLWIDPATF</sequence>
<comment type="caution">
    <text evidence="3">The sequence shown here is derived from an EMBL/GenBank/DDBJ whole genome shotgun (WGS) entry which is preliminary data.</text>
</comment>
<keyword evidence="1" id="KW-0479">Metal-binding</keyword>
<evidence type="ECO:0000313" key="4">
    <source>
        <dbReference type="Proteomes" id="UP001161391"/>
    </source>
</evidence>
<dbReference type="Proteomes" id="UP001161391">
    <property type="component" value="Unassembled WGS sequence"/>
</dbReference>
<dbReference type="EMBL" id="BSNK01000001">
    <property type="protein sequence ID" value="GLQ22363.1"/>
    <property type="molecule type" value="Genomic_DNA"/>
</dbReference>
<dbReference type="PANTHER" id="PTHR43048:SF3">
    <property type="entry name" value="METHYLMALONYL-COA EPIMERASE, MITOCHONDRIAL"/>
    <property type="match status" value="1"/>
</dbReference>
<dbReference type="Pfam" id="PF00903">
    <property type="entry name" value="Glyoxalase"/>
    <property type="match status" value="1"/>
</dbReference>
<organism evidence="3 4">
    <name type="scientific">Algimonas ampicilliniresistens</name>
    <dbReference type="NCBI Taxonomy" id="1298735"/>
    <lineage>
        <taxon>Bacteria</taxon>
        <taxon>Pseudomonadati</taxon>
        <taxon>Pseudomonadota</taxon>
        <taxon>Alphaproteobacteria</taxon>
        <taxon>Maricaulales</taxon>
        <taxon>Robiginitomaculaceae</taxon>
        <taxon>Algimonas</taxon>
    </lineage>
</organism>
<feature type="domain" description="VOC" evidence="2">
    <location>
        <begin position="40"/>
        <end position="182"/>
    </location>
</feature>
<dbReference type="SUPFAM" id="SSF54593">
    <property type="entry name" value="Glyoxalase/Bleomycin resistance protein/Dihydroxybiphenyl dioxygenase"/>
    <property type="match status" value="2"/>
</dbReference>
<dbReference type="InterPro" id="IPR004360">
    <property type="entry name" value="Glyas_Fos-R_dOase_dom"/>
</dbReference>
<reference evidence="3" key="2">
    <citation type="submission" date="2023-01" db="EMBL/GenBank/DDBJ databases">
        <title>Draft genome sequence of Algimonas ampicilliniresistens strain NBRC 108219.</title>
        <authorList>
            <person name="Sun Q."/>
            <person name="Mori K."/>
        </authorList>
    </citation>
    <scope>NUCLEOTIDE SEQUENCE</scope>
    <source>
        <strain evidence="3">NBRC 108219</strain>
    </source>
</reference>
<feature type="domain" description="VOC" evidence="2">
    <location>
        <begin position="192"/>
        <end position="328"/>
    </location>
</feature>
<dbReference type="InterPro" id="IPR037523">
    <property type="entry name" value="VOC_core"/>
</dbReference>
<evidence type="ECO:0000313" key="3">
    <source>
        <dbReference type="EMBL" id="GLQ22363.1"/>
    </source>
</evidence>
<gene>
    <name evidence="3" type="ORF">GCM10007853_02370</name>
</gene>
<dbReference type="PROSITE" id="PS51257">
    <property type="entry name" value="PROKAR_LIPOPROTEIN"/>
    <property type="match status" value="1"/>
</dbReference>
<protein>
    <recommendedName>
        <fullName evidence="2">VOC domain-containing protein</fullName>
    </recommendedName>
</protein>
<dbReference type="InterPro" id="IPR051785">
    <property type="entry name" value="MMCE/EMCE_epimerase"/>
</dbReference>
<proteinExistence type="predicted"/>
<dbReference type="PROSITE" id="PS51819">
    <property type="entry name" value="VOC"/>
    <property type="match status" value="2"/>
</dbReference>
<evidence type="ECO:0000256" key="1">
    <source>
        <dbReference type="ARBA" id="ARBA00022723"/>
    </source>
</evidence>
<name>A0ABQ5V4F4_9PROT</name>